<gene>
    <name evidence="3" type="ORF">Bca52824_035327</name>
</gene>
<sequence>MTHSQLMGVMGDTRNGEGLRKRLKISVPHFDNSALIKTFSKCLIGRCTNPDKQEMKALLTNLPKIWKLEKHVTGKDLGLGKFQFDFEKEEDIEGVLKLQPYHFDYWMIMLARWQPKKSQHYPSEIPFWVRVLGVPTEFRTVPTFESIGVSIGRLIEVDLDHMRVLVVVDAFKELCFETTVDFNGGEFYDGEEAYVSLRYQKLFGYCKICGSLCHNDEKCPLDKKCAKQSPDEKKENREDHGGWFDGAKHDDRAISYKGVVVNGKGGHQNREREGRDYYGKGKMVEETDSKWVKVADRGNRRAPGHRGNYRGDGEASRYRSSRREDVRSSDQVEHTRVSPGNARAQHVQQQPHYEAQEEGEIMAVGEDNKTPPSQGFQEQLLKTQAEGPEAVSNPIDTENGLQQLQCLVENQVDTWEEEVLEWDEIKATCREHGFDLDKADDLPDLSEEEAAAATLALEDHTNLQNMEEQLENEEDKEPIAGEEAKKQVPKKRFFKPTASTAASNKLRIASALASPRKRAPSRPGIRTGNVRNQPEGKVTSHQTSGHQKP</sequence>
<feature type="domain" description="DUF4283" evidence="2">
    <location>
        <begin position="38"/>
        <end position="116"/>
    </location>
</feature>
<evidence type="ECO:0000313" key="3">
    <source>
        <dbReference type="EMBL" id="KAG2298855.1"/>
    </source>
</evidence>
<proteinExistence type="predicted"/>
<dbReference type="Proteomes" id="UP000886595">
    <property type="component" value="Unassembled WGS sequence"/>
</dbReference>
<comment type="caution">
    <text evidence="3">The sequence shown here is derived from an EMBL/GenBank/DDBJ whole genome shotgun (WGS) entry which is preliminary data.</text>
</comment>
<feature type="region of interest" description="Disordered" evidence="1">
    <location>
        <begin position="464"/>
        <end position="549"/>
    </location>
</feature>
<evidence type="ECO:0000313" key="4">
    <source>
        <dbReference type="Proteomes" id="UP000886595"/>
    </source>
</evidence>
<feature type="compositionally biased region" description="Basic and acidic residues" evidence="1">
    <location>
        <begin position="268"/>
        <end position="281"/>
    </location>
</feature>
<dbReference type="Pfam" id="PF14111">
    <property type="entry name" value="DUF4283"/>
    <property type="match status" value="1"/>
</dbReference>
<dbReference type="InterPro" id="IPR025558">
    <property type="entry name" value="DUF4283"/>
</dbReference>
<protein>
    <recommendedName>
        <fullName evidence="2">DUF4283 domain-containing protein</fullName>
    </recommendedName>
</protein>
<feature type="region of interest" description="Disordered" evidence="1">
    <location>
        <begin position="294"/>
        <end position="355"/>
    </location>
</feature>
<feature type="region of interest" description="Disordered" evidence="1">
    <location>
        <begin position="224"/>
        <end position="244"/>
    </location>
</feature>
<feature type="compositionally biased region" description="Basic and acidic residues" evidence="1">
    <location>
        <begin position="309"/>
        <end position="336"/>
    </location>
</feature>
<feature type="region of interest" description="Disordered" evidence="1">
    <location>
        <begin position="262"/>
        <end position="281"/>
    </location>
</feature>
<reference evidence="3 4" key="1">
    <citation type="submission" date="2020-02" db="EMBL/GenBank/DDBJ databases">
        <authorList>
            <person name="Ma Q."/>
            <person name="Huang Y."/>
            <person name="Song X."/>
            <person name="Pei D."/>
        </authorList>
    </citation>
    <scope>NUCLEOTIDE SEQUENCE [LARGE SCALE GENOMIC DNA]</scope>
    <source>
        <strain evidence="3">Sxm20200214</strain>
        <tissue evidence="3">Leaf</tissue>
    </source>
</reference>
<evidence type="ECO:0000256" key="1">
    <source>
        <dbReference type="SAM" id="MobiDB-lite"/>
    </source>
</evidence>
<keyword evidence="4" id="KW-1185">Reference proteome</keyword>
<feature type="compositionally biased region" description="Polar residues" evidence="1">
    <location>
        <begin position="539"/>
        <end position="549"/>
    </location>
</feature>
<accession>A0A8X7S545</accession>
<dbReference type="OrthoDB" id="1461037at2759"/>
<dbReference type="EMBL" id="JAAMPC010000008">
    <property type="protein sequence ID" value="KAG2298855.1"/>
    <property type="molecule type" value="Genomic_DNA"/>
</dbReference>
<dbReference type="AlphaFoldDB" id="A0A8X7S545"/>
<organism evidence="3 4">
    <name type="scientific">Brassica carinata</name>
    <name type="common">Ethiopian mustard</name>
    <name type="synonym">Abyssinian cabbage</name>
    <dbReference type="NCBI Taxonomy" id="52824"/>
    <lineage>
        <taxon>Eukaryota</taxon>
        <taxon>Viridiplantae</taxon>
        <taxon>Streptophyta</taxon>
        <taxon>Embryophyta</taxon>
        <taxon>Tracheophyta</taxon>
        <taxon>Spermatophyta</taxon>
        <taxon>Magnoliopsida</taxon>
        <taxon>eudicotyledons</taxon>
        <taxon>Gunneridae</taxon>
        <taxon>Pentapetalae</taxon>
        <taxon>rosids</taxon>
        <taxon>malvids</taxon>
        <taxon>Brassicales</taxon>
        <taxon>Brassicaceae</taxon>
        <taxon>Brassiceae</taxon>
        <taxon>Brassica</taxon>
    </lineage>
</organism>
<name>A0A8X7S545_BRACI</name>
<dbReference type="InterPro" id="IPR040256">
    <property type="entry name" value="At4g02000-like"/>
</dbReference>
<dbReference type="PANTHER" id="PTHR31286">
    <property type="entry name" value="GLYCINE-RICH CELL WALL STRUCTURAL PROTEIN 1.8-LIKE"/>
    <property type="match status" value="1"/>
</dbReference>
<dbReference type="PANTHER" id="PTHR31286:SF178">
    <property type="entry name" value="DUF4283 DOMAIN-CONTAINING PROTEIN"/>
    <property type="match status" value="1"/>
</dbReference>
<feature type="compositionally biased region" description="Basic and acidic residues" evidence="1">
    <location>
        <begin position="477"/>
        <end position="486"/>
    </location>
</feature>
<evidence type="ECO:0000259" key="2">
    <source>
        <dbReference type="Pfam" id="PF14111"/>
    </source>
</evidence>